<dbReference type="OrthoDB" id="737510at2759"/>
<keyword evidence="4" id="KW-1185">Reference proteome</keyword>
<name>A0A4C1WDI4_EUMVA</name>
<comment type="caution">
    <text evidence="3">The sequence shown here is derived from an EMBL/GenBank/DDBJ whole genome shotgun (WGS) entry which is preliminary data.</text>
</comment>
<dbReference type="InterPro" id="IPR001611">
    <property type="entry name" value="Leu-rich_rpt"/>
</dbReference>
<sequence>MVEHQTMRDESQEIDSLDMFGPQSADEIFLDSLEPSVLKEKCEIKATQSTQPPNVLELTGGKVSLSAALAQHSAGPFVVRVLRLVSNQLSSVPPEAFQLRALTHLDLSDNQIKCLPKDIIQLSHSKFLPTCLNKFLFNETAAVIVIKSSAWCVLVSFQVDPAPPAHVRGAIAPLGNARALFRNALGASQPSVRLPRPLAFS</sequence>
<evidence type="ECO:0000313" key="4">
    <source>
        <dbReference type="Proteomes" id="UP000299102"/>
    </source>
</evidence>
<dbReference type="SUPFAM" id="SSF52058">
    <property type="entry name" value="L domain-like"/>
    <property type="match status" value="1"/>
</dbReference>
<evidence type="ECO:0000256" key="1">
    <source>
        <dbReference type="ARBA" id="ARBA00022614"/>
    </source>
</evidence>
<dbReference type="Proteomes" id="UP000299102">
    <property type="component" value="Unassembled WGS sequence"/>
</dbReference>
<gene>
    <name evidence="3" type="ORF">EVAR_27571_1</name>
</gene>
<evidence type="ECO:0000256" key="2">
    <source>
        <dbReference type="ARBA" id="ARBA00022737"/>
    </source>
</evidence>
<reference evidence="3 4" key="1">
    <citation type="journal article" date="2019" name="Commun. Biol.">
        <title>The bagworm genome reveals a unique fibroin gene that provides high tensile strength.</title>
        <authorList>
            <person name="Kono N."/>
            <person name="Nakamura H."/>
            <person name="Ohtoshi R."/>
            <person name="Tomita M."/>
            <person name="Numata K."/>
            <person name="Arakawa K."/>
        </authorList>
    </citation>
    <scope>NUCLEOTIDE SEQUENCE [LARGE SCALE GENOMIC DNA]</scope>
</reference>
<keyword evidence="1" id="KW-0433">Leucine-rich repeat</keyword>
<organism evidence="3 4">
    <name type="scientific">Eumeta variegata</name>
    <name type="common">Bagworm moth</name>
    <name type="synonym">Eumeta japonica</name>
    <dbReference type="NCBI Taxonomy" id="151549"/>
    <lineage>
        <taxon>Eukaryota</taxon>
        <taxon>Metazoa</taxon>
        <taxon>Ecdysozoa</taxon>
        <taxon>Arthropoda</taxon>
        <taxon>Hexapoda</taxon>
        <taxon>Insecta</taxon>
        <taxon>Pterygota</taxon>
        <taxon>Neoptera</taxon>
        <taxon>Endopterygota</taxon>
        <taxon>Lepidoptera</taxon>
        <taxon>Glossata</taxon>
        <taxon>Ditrysia</taxon>
        <taxon>Tineoidea</taxon>
        <taxon>Psychidae</taxon>
        <taxon>Oiketicinae</taxon>
        <taxon>Eumeta</taxon>
    </lineage>
</organism>
<dbReference type="AlphaFoldDB" id="A0A4C1WDI4"/>
<evidence type="ECO:0000313" key="3">
    <source>
        <dbReference type="EMBL" id="GBP48185.1"/>
    </source>
</evidence>
<dbReference type="InterPro" id="IPR003591">
    <property type="entry name" value="Leu-rich_rpt_typical-subtyp"/>
</dbReference>
<keyword evidence="2" id="KW-0677">Repeat</keyword>
<dbReference type="PROSITE" id="PS51450">
    <property type="entry name" value="LRR"/>
    <property type="match status" value="1"/>
</dbReference>
<dbReference type="Gene3D" id="3.80.10.10">
    <property type="entry name" value="Ribonuclease Inhibitor"/>
    <property type="match status" value="1"/>
</dbReference>
<dbReference type="Pfam" id="PF13855">
    <property type="entry name" value="LRR_8"/>
    <property type="match status" value="1"/>
</dbReference>
<protein>
    <submittedName>
        <fullName evidence="3">Uncharacterized protein</fullName>
    </submittedName>
</protein>
<proteinExistence type="predicted"/>
<dbReference type="SMART" id="SM00369">
    <property type="entry name" value="LRR_TYP"/>
    <property type="match status" value="1"/>
</dbReference>
<accession>A0A4C1WDI4</accession>
<dbReference type="EMBL" id="BGZK01000518">
    <property type="protein sequence ID" value="GBP48185.1"/>
    <property type="molecule type" value="Genomic_DNA"/>
</dbReference>
<dbReference type="InterPro" id="IPR032675">
    <property type="entry name" value="LRR_dom_sf"/>
</dbReference>